<protein>
    <submittedName>
        <fullName evidence="1">Addiction module antidote protein</fullName>
    </submittedName>
</protein>
<dbReference type="EMBL" id="JASBAN010000005">
    <property type="protein sequence ID" value="MDI2113920.1"/>
    <property type="molecule type" value="Genomic_DNA"/>
</dbReference>
<dbReference type="PANTHER" id="PTHR40275:SF1">
    <property type="entry name" value="SSL7038 PROTEIN"/>
    <property type="match status" value="1"/>
</dbReference>
<reference evidence="1" key="1">
    <citation type="submission" date="2023-05" db="EMBL/GenBank/DDBJ databases">
        <title>Whole genome sequence of Commensalibacter sp.</title>
        <authorList>
            <person name="Charoenyingcharoen P."/>
            <person name="Yukphan P."/>
        </authorList>
    </citation>
    <scope>NUCLEOTIDE SEQUENCE</scope>
    <source>
        <strain evidence="1">TBRC 10068</strain>
    </source>
</reference>
<dbReference type="Pfam" id="PF21716">
    <property type="entry name" value="dnstrm_HI1420"/>
    <property type="match status" value="1"/>
</dbReference>
<accession>A0ABT6QAI0</accession>
<proteinExistence type="predicted"/>
<organism evidence="1 2">
    <name type="scientific">Commensalibacter nepenthis</name>
    <dbReference type="NCBI Taxonomy" id="3043872"/>
    <lineage>
        <taxon>Bacteria</taxon>
        <taxon>Pseudomonadati</taxon>
        <taxon>Pseudomonadota</taxon>
        <taxon>Alphaproteobacteria</taxon>
        <taxon>Acetobacterales</taxon>
        <taxon>Acetobacteraceae</taxon>
    </lineage>
</organism>
<dbReference type="InterPro" id="IPR014057">
    <property type="entry name" value="HI1420"/>
</dbReference>
<sequence length="96" mass="10587">MVKLSELPNFDMADELKTKEDILIYLNAVIEENDPSELAHALGVIARSEGMSEISKNTTIQRPALYKALRKGASPRFDTVNQVVNALGFKITLSPV</sequence>
<name>A0ABT6QAI0_9PROT</name>
<gene>
    <name evidence="1" type="ORF">QJV33_11630</name>
</gene>
<dbReference type="Proteomes" id="UP001431775">
    <property type="component" value="Unassembled WGS sequence"/>
</dbReference>
<dbReference type="RefSeq" id="WP_281463571.1">
    <property type="nucleotide sequence ID" value="NZ_JASBAN010000005.1"/>
</dbReference>
<evidence type="ECO:0000313" key="1">
    <source>
        <dbReference type="EMBL" id="MDI2113920.1"/>
    </source>
</evidence>
<keyword evidence="2" id="KW-1185">Reference proteome</keyword>
<comment type="caution">
    <text evidence="1">The sequence shown here is derived from an EMBL/GenBank/DDBJ whole genome shotgun (WGS) entry which is preliminary data.</text>
</comment>
<evidence type="ECO:0000313" key="2">
    <source>
        <dbReference type="Proteomes" id="UP001431775"/>
    </source>
</evidence>
<dbReference type="NCBIfam" id="TIGR02684">
    <property type="entry name" value="dnstrm_HI1420"/>
    <property type="match status" value="1"/>
</dbReference>
<dbReference type="PANTHER" id="PTHR40275">
    <property type="entry name" value="SSL7038 PROTEIN"/>
    <property type="match status" value="1"/>
</dbReference>